<dbReference type="Proteomes" id="UP001165085">
    <property type="component" value="Unassembled WGS sequence"/>
</dbReference>
<protein>
    <submittedName>
        <fullName evidence="1">Uncharacterized protein</fullName>
    </submittedName>
</protein>
<proteinExistence type="predicted"/>
<dbReference type="AlphaFoldDB" id="A0A9W7DS01"/>
<comment type="caution">
    <text evidence="1">The sequence shown here is derived from an EMBL/GenBank/DDBJ whole genome shotgun (WGS) entry which is preliminary data.</text>
</comment>
<gene>
    <name evidence="1" type="ORF">TrST_g1446</name>
</gene>
<reference evidence="2" key="1">
    <citation type="journal article" date="2023" name="Commun. Biol.">
        <title>Genome analysis of Parmales, the sister group of diatoms, reveals the evolutionary specialization of diatoms from phago-mixotrophs to photoautotrophs.</title>
        <authorList>
            <person name="Ban H."/>
            <person name="Sato S."/>
            <person name="Yoshikawa S."/>
            <person name="Yamada K."/>
            <person name="Nakamura Y."/>
            <person name="Ichinomiya M."/>
            <person name="Sato N."/>
            <person name="Blanc-Mathieu R."/>
            <person name="Endo H."/>
            <person name="Kuwata A."/>
            <person name="Ogata H."/>
        </authorList>
    </citation>
    <scope>NUCLEOTIDE SEQUENCE [LARGE SCALE GENOMIC DNA]</scope>
    <source>
        <strain evidence="2">NIES 3701</strain>
    </source>
</reference>
<dbReference type="OrthoDB" id="198891at2759"/>
<sequence>MSASPHKRARVESADSSLSSSTIATAALADASEAYLFTHAHLKMLIALYDEGAETLATCFDLAKQFLDGRAVWANSLAASTPFVVGDSDNDEPPTSTAVLALRRRFSFMKDEASKPKCLPELAATLDEVISATKVTLEDRAEKYRQTIAEAQLGDQHPPLVYHDDELSLISNRLMLWERLQSSVSCVASM</sequence>
<organism evidence="1 2">
    <name type="scientific">Triparma strigata</name>
    <dbReference type="NCBI Taxonomy" id="1606541"/>
    <lineage>
        <taxon>Eukaryota</taxon>
        <taxon>Sar</taxon>
        <taxon>Stramenopiles</taxon>
        <taxon>Ochrophyta</taxon>
        <taxon>Bolidophyceae</taxon>
        <taxon>Parmales</taxon>
        <taxon>Triparmaceae</taxon>
        <taxon>Triparma</taxon>
    </lineage>
</organism>
<evidence type="ECO:0000313" key="2">
    <source>
        <dbReference type="Proteomes" id="UP001165085"/>
    </source>
</evidence>
<dbReference type="EMBL" id="BRXY01000012">
    <property type="protein sequence ID" value="GMH52607.1"/>
    <property type="molecule type" value="Genomic_DNA"/>
</dbReference>
<evidence type="ECO:0000313" key="1">
    <source>
        <dbReference type="EMBL" id="GMH52607.1"/>
    </source>
</evidence>
<accession>A0A9W7DS01</accession>
<keyword evidence="2" id="KW-1185">Reference proteome</keyword>
<name>A0A9W7DS01_9STRA</name>